<evidence type="ECO:0000256" key="1">
    <source>
        <dbReference type="SAM" id="MobiDB-lite"/>
    </source>
</evidence>
<feature type="region of interest" description="Disordered" evidence="1">
    <location>
        <begin position="78"/>
        <end position="104"/>
    </location>
</feature>
<protein>
    <submittedName>
        <fullName evidence="2">Uncharacterized protein</fullName>
    </submittedName>
</protein>
<feature type="region of interest" description="Disordered" evidence="1">
    <location>
        <begin position="197"/>
        <end position="222"/>
    </location>
</feature>
<feature type="compositionally biased region" description="Basic and acidic residues" evidence="1">
    <location>
        <begin position="197"/>
        <end position="217"/>
    </location>
</feature>
<accession>A0A8S9KZL0</accession>
<feature type="compositionally biased region" description="Low complexity" evidence="1">
    <location>
        <begin position="13"/>
        <end position="25"/>
    </location>
</feature>
<gene>
    <name evidence="2" type="ORF">F2Q70_00025675</name>
</gene>
<name>A0A8S9KZL0_BRACR</name>
<evidence type="ECO:0000313" key="2">
    <source>
        <dbReference type="EMBL" id="KAF2601170.1"/>
    </source>
</evidence>
<feature type="region of interest" description="Disordered" evidence="1">
    <location>
        <begin position="1"/>
        <end position="45"/>
    </location>
</feature>
<feature type="compositionally biased region" description="Acidic residues" evidence="1">
    <location>
        <begin position="89"/>
        <end position="101"/>
    </location>
</feature>
<dbReference type="EMBL" id="QGKY02000094">
    <property type="protein sequence ID" value="KAF2601170.1"/>
    <property type="molecule type" value="Genomic_DNA"/>
</dbReference>
<reference evidence="2" key="1">
    <citation type="submission" date="2019-12" db="EMBL/GenBank/DDBJ databases">
        <title>Genome sequencing and annotation of Brassica cretica.</title>
        <authorList>
            <person name="Studholme D.J."/>
            <person name="Sarris P.F."/>
        </authorList>
    </citation>
    <scope>NUCLEOTIDE SEQUENCE</scope>
    <source>
        <strain evidence="2">PFS-102/07</strain>
        <tissue evidence="2">Leaf</tissue>
    </source>
</reference>
<organism evidence="2">
    <name type="scientific">Brassica cretica</name>
    <name type="common">Mustard</name>
    <dbReference type="NCBI Taxonomy" id="69181"/>
    <lineage>
        <taxon>Eukaryota</taxon>
        <taxon>Viridiplantae</taxon>
        <taxon>Streptophyta</taxon>
        <taxon>Embryophyta</taxon>
        <taxon>Tracheophyta</taxon>
        <taxon>Spermatophyta</taxon>
        <taxon>Magnoliopsida</taxon>
        <taxon>eudicotyledons</taxon>
        <taxon>Gunneridae</taxon>
        <taxon>Pentapetalae</taxon>
        <taxon>rosids</taxon>
        <taxon>malvids</taxon>
        <taxon>Brassicales</taxon>
        <taxon>Brassicaceae</taxon>
        <taxon>Brassiceae</taxon>
        <taxon>Brassica</taxon>
    </lineage>
</organism>
<feature type="compositionally biased region" description="Basic and acidic residues" evidence="1">
    <location>
        <begin position="27"/>
        <end position="43"/>
    </location>
</feature>
<dbReference type="AlphaFoldDB" id="A0A8S9KZL0"/>
<comment type="caution">
    <text evidence="2">The sequence shown here is derived from an EMBL/GenBank/DDBJ whole genome shotgun (WGS) entry which is preliminary data.</text>
</comment>
<sequence length="277" mass="31228">MEEDTNAILSKMNAPKAPATKNANTRQEPRQHAPNDKNGRKDGYMYTVNENNVPISTMVVRREGWNKWVRELDSSGELTDTVCATQPADDGEENSSADEEQPANRRRIEVILCQQSLSSDDENDDTPILGELREVLKRKLESEDSDLRLMLNARKSHHISTGDPDPKKDLKFPNCDLREKLNAGACDLRVLLNRSKPTDLRRQVETGPPKRTDEPRAAHGRTRAGCRRMRAERDGTRLLPIGFASCFLSGLQAADRDCELVDREHELAVMRTEAEVV</sequence>
<proteinExistence type="predicted"/>